<comment type="caution">
    <text evidence="2">The sequence shown here is derived from an EMBL/GenBank/DDBJ whole genome shotgun (WGS) entry which is preliminary data.</text>
</comment>
<sequence length="94" mass="10750">MPEYIRPYDATLPNFLDKLHVTTSSSCAPTVQAHAKSAIANLRRSMHPRNNETRNRFKVCSRAEQDVFQPLEEKDSPKRHHSVPQGSRHRGGEE</sequence>
<evidence type="ECO:0000256" key="1">
    <source>
        <dbReference type="SAM" id="MobiDB-lite"/>
    </source>
</evidence>
<feature type="region of interest" description="Disordered" evidence="1">
    <location>
        <begin position="68"/>
        <end position="94"/>
    </location>
</feature>
<name>A0A5B7HMM6_PORTR</name>
<organism evidence="2 3">
    <name type="scientific">Portunus trituberculatus</name>
    <name type="common">Swimming crab</name>
    <name type="synonym">Neptunus trituberculatus</name>
    <dbReference type="NCBI Taxonomy" id="210409"/>
    <lineage>
        <taxon>Eukaryota</taxon>
        <taxon>Metazoa</taxon>
        <taxon>Ecdysozoa</taxon>
        <taxon>Arthropoda</taxon>
        <taxon>Crustacea</taxon>
        <taxon>Multicrustacea</taxon>
        <taxon>Malacostraca</taxon>
        <taxon>Eumalacostraca</taxon>
        <taxon>Eucarida</taxon>
        <taxon>Decapoda</taxon>
        <taxon>Pleocyemata</taxon>
        <taxon>Brachyura</taxon>
        <taxon>Eubrachyura</taxon>
        <taxon>Portunoidea</taxon>
        <taxon>Portunidae</taxon>
        <taxon>Portuninae</taxon>
        <taxon>Portunus</taxon>
    </lineage>
</organism>
<protein>
    <submittedName>
        <fullName evidence="2">Uncharacterized protein</fullName>
    </submittedName>
</protein>
<reference evidence="2 3" key="1">
    <citation type="submission" date="2019-05" db="EMBL/GenBank/DDBJ databases">
        <title>Another draft genome of Portunus trituberculatus and its Hox gene families provides insights of decapod evolution.</title>
        <authorList>
            <person name="Jeong J.-H."/>
            <person name="Song I."/>
            <person name="Kim S."/>
            <person name="Choi T."/>
            <person name="Kim D."/>
            <person name="Ryu S."/>
            <person name="Kim W."/>
        </authorList>
    </citation>
    <scope>NUCLEOTIDE SEQUENCE [LARGE SCALE GENOMIC DNA]</scope>
    <source>
        <tissue evidence="2">Muscle</tissue>
    </source>
</reference>
<accession>A0A5B7HMM6</accession>
<dbReference type="EMBL" id="VSRR010030305">
    <property type="protein sequence ID" value="MPC69978.1"/>
    <property type="molecule type" value="Genomic_DNA"/>
</dbReference>
<evidence type="ECO:0000313" key="2">
    <source>
        <dbReference type="EMBL" id="MPC69978.1"/>
    </source>
</evidence>
<dbReference type="AlphaFoldDB" id="A0A5B7HMM6"/>
<gene>
    <name evidence="2" type="ORF">E2C01_064211</name>
</gene>
<keyword evidence="3" id="KW-1185">Reference proteome</keyword>
<dbReference type="Proteomes" id="UP000324222">
    <property type="component" value="Unassembled WGS sequence"/>
</dbReference>
<evidence type="ECO:0000313" key="3">
    <source>
        <dbReference type="Proteomes" id="UP000324222"/>
    </source>
</evidence>
<proteinExistence type="predicted"/>